<comment type="caution">
    <text evidence="2">The sequence shown here is derived from an EMBL/GenBank/DDBJ whole genome shotgun (WGS) entry which is preliminary data.</text>
</comment>
<proteinExistence type="predicted"/>
<gene>
    <name evidence="2" type="ORF">WMO64_08225</name>
</gene>
<feature type="chain" id="PRO_5045688920" description="Lipoprotein" evidence="1">
    <location>
        <begin position="21"/>
        <end position="143"/>
    </location>
</feature>
<dbReference type="EMBL" id="JBBMFK010000011">
    <property type="protein sequence ID" value="MEQ2443456.1"/>
    <property type="molecule type" value="Genomic_DNA"/>
</dbReference>
<keyword evidence="3" id="KW-1185">Reference proteome</keyword>
<reference evidence="2 3" key="1">
    <citation type="submission" date="2024-03" db="EMBL/GenBank/DDBJ databases">
        <title>Human intestinal bacterial collection.</title>
        <authorList>
            <person name="Pauvert C."/>
            <person name="Hitch T.C.A."/>
            <person name="Clavel T."/>
        </authorList>
    </citation>
    <scope>NUCLEOTIDE SEQUENCE [LARGE SCALE GENOMIC DNA]</scope>
    <source>
        <strain evidence="2 3">CLA-AP-H29</strain>
    </source>
</reference>
<evidence type="ECO:0000256" key="1">
    <source>
        <dbReference type="SAM" id="SignalP"/>
    </source>
</evidence>
<accession>A0ABV1EAH7</accession>
<dbReference type="RefSeq" id="WP_349231666.1">
    <property type="nucleotide sequence ID" value="NZ_JBBMFK010000011.1"/>
</dbReference>
<protein>
    <recommendedName>
        <fullName evidence="4">Lipoprotein</fullName>
    </recommendedName>
</protein>
<feature type="signal peptide" evidence="1">
    <location>
        <begin position="1"/>
        <end position="20"/>
    </location>
</feature>
<dbReference type="Proteomes" id="UP001464378">
    <property type="component" value="Unassembled WGS sequence"/>
</dbReference>
<organism evidence="2 3">
    <name type="scientific">Pseudoflavonifractor intestinihominis</name>
    <dbReference type="NCBI Taxonomy" id="3133171"/>
    <lineage>
        <taxon>Bacteria</taxon>
        <taxon>Bacillati</taxon>
        <taxon>Bacillota</taxon>
        <taxon>Clostridia</taxon>
        <taxon>Eubacteriales</taxon>
        <taxon>Oscillospiraceae</taxon>
        <taxon>Pseudoflavonifractor</taxon>
    </lineage>
</organism>
<evidence type="ECO:0008006" key="4">
    <source>
        <dbReference type="Google" id="ProtNLM"/>
    </source>
</evidence>
<keyword evidence="1" id="KW-0732">Signal</keyword>
<name>A0ABV1EAH7_9FIRM</name>
<evidence type="ECO:0000313" key="3">
    <source>
        <dbReference type="Proteomes" id="UP001464378"/>
    </source>
</evidence>
<evidence type="ECO:0000313" key="2">
    <source>
        <dbReference type="EMBL" id="MEQ2443456.1"/>
    </source>
</evidence>
<sequence>MKRSALLGLALALTLLPAGCGQDAVLPSTELSPTHAEAQDTAPPSAEILSFSYAEVQDTCGENAPGVLLDGFQNTSPLPIGSAEEAVQRAAAECTISYDSVTCRYDSAADMWDVCFFTAGMAGGCQDVYLNGSGVTCLIVYGE</sequence>